<dbReference type="Proteomes" id="UP000740926">
    <property type="component" value="Unassembled WGS sequence"/>
</dbReference>
<protein>
    <submittedName>
        <fullName evidence="1">Uncharacterized protein</fullName>
    </submittedName>
</protein>
<gene>
    <name evidence="1" type="ORF">G6F50_016203</name>
</gene>
<proteinExistence type="predicted"/>
<organism evidence="1 2">
    <name type="scientific">Rhizopus delemar</name>
    <dbReference type="NCBI Taxonomy" id="936053"/>
    <lineage>
        <taxon>Eukaryota</taxon>
        <taxon>Fungi</taxon>
        <taxon>Fungi incertae sedis</taxon>
        <taxon>Mucoromycota</taxon>
        <taxon>Mucoromycotina</taxon>
        <taxon>Mucoromycetes</taxon>
        <taxon>Mucorales</taxon>
        <taxon>Mucorineae</taxon>
        <taxon>Rhizopodaceae</taxon>
        <taxon>Rhizopus</taxon>
    </lineage>
</organism>
<comment type="caution">
    <text evidence="1">The sequence shown here is derived from an EMBL/GenBank/DDBJ whole genome shotgun (WGS) entry which is preliminary data.</text>
</comment>
<evidence type="ECO:0000313" key="2">
    <source>
        <dbReference type="Proteomes" id="UP000740926"/>
    </source>
</evidence>
<reference evidence="1 2" key="1">
    <citation type="journal article" date="2020" name="Microb. Genom.">
        <title>Genetic diversity of clinical and environmental Mucorales isolates obtained from an investigation of mucormycosis cases among solid organ transplant recipients.</title>
        <authorList>
            <person name="Nguyen M.H."/>
            <person name="Kaul D."/>
            <person name="Muto C."/>
            <person name="Cheng S.J."/>
            <person name="Richter R.A."/>
            <person name="Bruno V.M."/>
            <person name="Liu G."/>
            <person name="Beyhan S."/>
            <person name="Sundermann A.J."/>
            <person name="Mounaud S."/>
            <person name="Pasculle A.W."/>
            <person name="Nierman W.C."/>
            <person name="Driscoll E."/>
            <person name="Cumbie R."/>
            <person name="Clancy C.J."/>
            <person name="Dupont C.L."/>
        </authorList>
    </citation>
    <scope>NUCLEOTIDE SEQUENCE [LARGE SCALE GENOMIC DNA]</scope>
    <source>
        <strain evidence="1 2">GL24</strain>
    </source>
</reference>
<name>A0A9P7C2J9_9FUNG</name>
<evidence type="ECO:0000313" key="1">
    <source>
        <dbReference type="EMBL" id="KAG1532493.1"/>
    </source>
</evidence>
<keyword evidence="2" id="KW-1185">Reference proteome</keyword>
<sequence>MPSPSGPWCWISCRNAGSIATTPPSSTENMSSAIAPTMIRLPTTKRAPSAMLLKIGAAGPVCTGSSTFNVARHPIATSAKTVATA</sequence>
<dbReference type="EMBL" id="JAANIU010009868">
    <property type="protein sequence ID" value="KAG1532493.1"/>
    <property type="molecule type" value="Genomic_DNA"/>
</dbReference>
<accession>A0A9P7C2J9</accession>
<dbReference type="AlphaFoldDB" id="A0A9P7C2J9"/>